<dbReference type="Pfam" id="PF00075">
    <property type="entry name" value="RNase_H"/>
    <property type="match status" value="1"/>
</dbReference>
<dbReference type="GO" id="GO:0003676">
    <property type="term" value="F:nucleic acid binding"/>
    <property type="evidence" value="ECO:0007669"/>
    <property type="project" value="InterPro"/>
</dbReference>
<dbReference type="PROSITE" id="PS50879">
    <property type="entry name" value="RNASE_H_1"/>
    <property type="match status" value="1"/>
</dbReference>
<dbReference type="GO" id="GO:0004523">
    <property type="term" value="F:RNA-DNA hybrid ribonuclease activity"/>
    <property type="evidence" value="ECO:0007669"/>
    <property type="project" value="UniProtKB-EC"/>
</dbReference>
<evidence type="ECO:0000256" key="6">
    <source>
        <dbReference type="ARBA" id="ARBA00022722"/>
    </source>
</evidence>
<evidence type="ECO:0000259" key="11">
    <source>
        <dbReference type="PROSITE" id="PS50879"/>
    </source>
</evidence>
<dbReference type="InterPro" id="IPR012337">
    <property type="entry name" value="RNaseH-like_sf"/>
</dbReference>
<evidence type="ECO:0000256" key="7">
    <source>
        <dbReference type="ARBA" id="ARBA00022723"/>
    </source>
</evidence>
<dbReference type="GO" id="GO:0043137">
    <property type="term" value="P:DNA replication, removal of RNA primer"/>
    <property type="evidence" value="ECO:0007669"/>
    <property type="project" value="TreeGrafter"/>
</dbReference>
<organism evidence="12 13">
    <name type="scientific">Candida maltosa (strain Xu316)</name>
    <name type="common">Yeast</name>
    <dbReference type="NCBI Taxonomy" id="1245528"/>
    <lineage>
        <taxon>Eukaryota</taxon>
        <taxon>Fungi</taxon>
        <taxon>Dikarya</taxon>
        <taxon>Ascomycota</taxon>
        <taxon>Saccharomycotina</taxon>
        <taxon>Pichiomycetes</taxon>
        <taxon>Debaryomycetaceae</taxon>
        <taxon>Candida/Lodderomyces clade</taxon>
        <taxon>Candida</taxon>
    </lineage>
</organism>
<dbReference type="InterPro" id="IPR037056">
    <property type="entry name" value="RNase_H1_N_sf"/>
</dbReference>
<comment type="similarity">
    <text evidence="3">Belongs to the RNase H family.</text>
</comment>
<accession>M3J7Q2</accession>
<dbReference type="Gene3D" id="3.30.420.10">
    <property type="entry name" value="Ribonuclease H-like superfamily/Ribonuclease H"/>
    <property type="match status" value="1"/>
</dbReference>
<reference evidence="12 13" key="1">
    <citation type="submission" date="2013-02" db="EMBL/GenBank/DDBJ databases">
        <title>Genome sequence of Candida maltosa Xu316, a potential industrial strain for xylitol and ethanol production.</title>
        <authorList>
            <person name="Yu J."/>
            <person name="Wang Q."/>
            <person name="Geng X."/>
            <person name="Bao W."/>
            <person name="He P."/>
            <person name="Cai J."/>
        </authorList>
    </citation>
    <scope>NUCLEOTIDE SEQUENCE [LARGE SCALE GENOMIC DNA]</scope>
    <source>
        <strain evidence="13">Xu316</strain>
    </source>
</reference>
<evidence type="ECO:0000256" key="4">
    <source>
        <dbReference type="ARBA" id="ARBA00012180"/>
    </source>
</evidence>
<protein>
    <recommendedName>
        <fullName evidence="5">Ribonuclease H</fullName>
        <ecNumber evidence="4">3.1.26.4</ecNumber>
    </recommendedName>
</protein>
<dbReference type="InterPro" id="IPR036397">
    <property type="entry name" value="RNaseH_sf"/>
</dbReference>
<dbReference type="InterPro" id="IPR050092">
    <property type="entry name" value="RNase_H"/>
</dbReference>
<dbReference type="EC" id="3.1.26.4" evidence="4"/>
<dbReference type="SUPFAM" id="SSF53098">
    <property type="entry name" value="Ribonuclease H-like"/>
    <property type="match status" value="1"/>
</dbReference>
<evidence type="ECO:0000256" key="2">
    <source>
        <dbReference type="ARBA" id="ARBA00004065"/>
    </source>
</evidence>
<dbReference type="OMA" id="GWAAVIQ"/>
<dbReference type="STRING" id="1245528.M3J7Q2"/>
<proteinExistence type="inferred from homology"/>
<comment type="cofactor">
    <cofactor evidence="1">
        <name>Mg(2+)</name>
        <dbReference type="ChEBI" id="CHEBI:18420"/>
    </cofactor>
</comment>
<evidence type="ECO:0000256" key="5">
    <source>
        <dbReference type="ARBA" id="ARBA00017721"/>
    </source>
</evidence>
<dbReference type="Gene3D" id="3.40.970.10">
    <property type="entry name" value="Ribonuclease H1, N-terminal domain"/>
    <property type="match status" value="1"/>
</dbReference>
<keyword evidence="13" id="KW-1185">Reference proteome</keyword>
<comment type="caution">
    <text evidence="12">The sequence shown here is derived from an EMBL/GenBank/DDBJ whole genome shotgun (WGS) entry which is preliminary data.</text>
</comment>
<evidence type="ECO:0000256" key="9">
    <source>
        <dbReference type="ARBA" id="ARBA00022801"/>
    </source>
</evidence>
<keyword evidence="10" id="KW-0460">Magnesium</keyword>
<name>M3J7Q2_CANMX</name>
<dbReference type="OrthoDB" id="407198at2759"/>
<evidence type="ECO:0000256" key="10">
    <source>
        <dbReference type="ARBA" id="ARBA00022842"/>
    </source>
</evidence>
<dbReference type="PANTHER" id="PTHR10642">
    <property type="entry name" value="RIBONUCLEASE H1"/>
    <property type="match status" value="1"/>
</dbReference>
<sequence length="228" mass="26482">MAYYAVVEGRTSGIYYCWDHCRNQVHRYSGANYRKFDDYEDAAYYMNRYGFNEYTPSTYNTYPIYVDGACRGNGRHYARAGYGVYYGRDDCRNASVPLSDLDEDNDYPPTNQRAELYAIKHALQDIWDDICDGSACEKAHIYSDSQYAINCIIEWGTMWEQNGWINSKGNTISNDDVVKRINKLYDWITEEYEDRGWGSLSLTHVRGHSGNYGNEQADWLANEAVDNY</sequence>
<dbReference type="Pfam" id="PF01693">
    <property type="entry name" value="Cauli_VI"/>
    <property type="match status" value="1"/>
</dbReference>
<keyword evidence="7" id="KW-0479">Metal-binding</keyword>
<dbReference type="eggNOG" id="KOG3752">
    <property type="taxonomic scope" value="Eukaryota"/>
</dbReference>
<dbReference type="FunFam" id="3.40.970.10:FF:000002">
    <property type="entry name" value="Ribonuclease H"/>
    <property type="match status" value="1"/>
</dbReference>
<dbReference type="InterPro" id="IPR002156">
    <property type="entry name" value="RNaseH_domain"/>
</dbReference>
<feature type="domain" description="RNase H type-1" evidence="11">
    <location>
        <begin position="58"/>
        <end position="226"/>
    </location>
</feature>
<dbReference type="GO" id="GO:0000287">
    <property type="term" value="F:magnesium ion binding"/>
    <property type="evidence" value="ECO:0007669"/>
    <property type="project" value="InterPro"/>
</dbReference>
<dbReference type="Proteomes" id="UP000011777">
    <property type="component" value="Unassembled WGS sequence"/>
</dbReference>
<evidence type="ECO:0000256" key="1">
    <source>
        <dbReference type="ARBA" id="ARBA00001946"/>
    </source>
</evidence>
<dbReference type="AlphaFoldDB" id="M3J7Q2"/>
<keyword evidence="9" id="KW-0378">Hydrolase</keyword>
<dbReference type="InterPro" id="IPR017067">
    <property type="entry name" value="RNase_H1_euk"/>
</dbReference>
<dbReference type="InterPro" id="IPR009027">
    <property type="entry name" value="Ribosomal_bL9/RNase_H1_N"/>
</dbReference>
<dbReference type="PANTHER" id="PTHR10642:SF30">
    <property type="entry name" value="RIBONUCLEASE H"/>
    <property type="match status" value="1"/>
</dbReference>
<keyword evidence="6" id="KW-0540">Nuclease</keyword>
<keyword evidence="8" id="KW-0255">Endonuclease</keyword>
<dbReference type="HOGENOM" id="CLU_030894_0_2_1"/>
<comment type="function">
    <text evidence="2">Endonuclease that specifically degrades the RNA of RNA-DNA hybrids.</text>
</comment>
<evidence type="ECO:0000256" key="3">
    <source>
        <dbReference type="ARBA" id="ARBA00005300"/>
    </source>
</evidence>
<dbReference type="PIRSF" id="PIRSF036852">
    <property type="entry name" value="Ribonuclease_H1_euk"/>
    <property type="match status" value="1"/>
</dbReference>
<evidence type="ECO:0000256" key="8">
    <source>
        <dbReference type="ARBA" id="ARBA00022759"/>
    </source>
</evidence>
<dbReference type="SUPFAM" id="SSF55658">
    <property type="entry name" value="L9 N-domain-like"/>
    <property type="match status" value="1"/>
</dbReference>
<dbReference type="InterPro" id="IPR011320">
    <property type="entry name" value="RNase_H1_N"/>
</dbReference>
<evidence type="ECO:0000313" key="12">
    <source>
        <dbReference type="EMBL" id="EMG48083.1"/>
    </source>
</evidence>
<evidence type="ECO:0000313" key="13">
    <source>
        <dbReference type="Proteomes" id="UP000011777"/>
    </source>
</evidence>
<dbReference type="CDD" id="cd09280">
    <property type="entry name" value="RNase_HI_eukaryote_like"/>
    <property type="match status" value="1"/>
</dbReference>
<dbReference type="EMBL" id="AOGT01001263">
    <property type="protein sequence ID" value="EMG48083.1"/>
    <property type="molecule type" value="Genomic_DNA"/>
</dbReference>
<gene>
    <name evidence="12" type="ORF">G210_1413</name>
</gene>